<keyword evidence="1" id="KW-0812">Transmembrane</keyword>
<gene>
    <name evidence="2" type="ORF">PPG34_10030</name>
</gene>
<organism evidence="2 3">
    <name type="scientific">Candidatus Nitronereus thalassa</name>
    <dbReference type="NCBI Taxonomy" id="3020898"/>
    <lineage>
        <taxon>Bacteria</taxon>
        <taxon>Pseudomonadati</taxon>
        <taxon>Nitrospirota</taxon>
        <taxon>Nitrospiria</taxon>
        <taxon>Nitrospirales</taxon>
        <taxon>Nitrospiraceae</taxon>
        <taxon>Candidatus Nitronereus</taxon>
    </lineage>
</organism>
<dbReference type="EMBL" id="JAQOUE010000001">
    <property type="protein sequence ID" value="MDT7042689.1"/>
    <property type="molecule type" value="Genomic_DNA"/>
</dbReference>
<evidence type="ECO:0000313" key="3">
    <source>
        <dbReference type="Proteomes" id="UP001250932"/>
    </source>
</evidence>
<name>A0ABU3K8B6_9BACT</name>
<evidence type="ECO:0000256" key="1">
    <source>
        <dbReference type="SAM" id="Phobius"/>
    </source>
</evidence>
<dbReference type="Proteomes" id="UP001250932">
    <property type="component" value="Unassembled WGS sequence"/>
</dbReference>
<evidence type="ECO:0000313" key="2">
    <source>
        <dbReference type="EMBL" id="MDT7042689.1"/>
    </source>
</evidence>
<protein>
    <recommendedName>
        <fullName evidence="4">DUF4340 domain-containing protein</fullName>
    </recommendedName>
</protein>
<keyword evidence="3" id="KW-1185">Reference proteome</keyword>
<comment type="caution">
    <text evidence="2">The sequence shown here is derived from an EMBL/GenBank/DDBJ whole genome shotgun (WGS) entry which is preliminary data.</text>
</comment>
<keyword evidence="1" id="KW-1133">Transmembrane helix</keyword>
<feature type="transmembrane region" description="Helical" evidence="1">
    <location>
        <begin position="12"/>
        <end position="38"/>
    </location>
</feature>
<dbReference type="RefSeq" id="WP_313833130.1">
    <property type="nucleotide sequence ID" value="NZ_JAQOUE010000001.1"/>
</dbReference>
<keyword evidence="1" id="KW-0472">Membrane</keyword>
<accession>A0ABU3K8B6</accession>
<evidence type="ECO:0008006" key="4">
    <source>
        <dbReference type="Google" id="ProtNLM"/>
    </source>
</evidence>
<reference evidence="2 3" key="1">
    <citation type="journal article" date="2023" name="ISME J.">
        <title>Cultivation and genomic characterization of novel and ubiquitous marine nitrite-oxidizing bacteria from the Nitrospirales.</title>
        <authorList>
            <person name="Mueller A.J."/>
            <person name="Daebeler A."/>
            <person name="Herbold C.W."/>
            <person name="Kirkegaard R.H."/>
            <person name="Daims H."/>
        </authorList>
    </citation>
    <scope>NUCLEOTIDE SEQUENCE [LARGE SCALE GENOMIC DNA]</scope>
    <source>
        <strain evidence="2 3">EB</strain>
    </source>
</reference>
<proteinExistence type="predicted"/>
<sequence>MTTPKEKRSSQNAWPSWITSGSTLIGGLLLLALFLMYWPTPSHISLETTVSRAEMTLGTFPSQQILNPLEVESISFGQFSKIEFHPSVLQVADPNQYDMQTDSFAPEAWQPLTMFGYIRFSNQTPSTLVTIHPEDRGQKILGTLEPIHVREESNVIFEMDEHDPSTITMKISGPETRVILTPTQPFEIIADETKIDGIKDMPFREEPSLTFRPDLPERRPQIEIRGSEQLLTLTVKITRSPKNHMLSDQPMTVSSLDFSRQGPTGNRVTALVQPGTLHYPDFKDLPVHTIPATDFVSIEPKKVMTIKHMMLQENQPGLKLLLDGTAKHIQSGSSEFPIDHRLSKFDELWNNTKVQLLYGLWKDIK</sequence>